<evidence type="ECO:0000313" key="2">
    <source>
        <dbReference type="Proteomes" id="UP001234178"/>
    </source>
</evidence>
<proteinExistence type="predicted"/>
<reference evidence="1 2" key="1">
    <citation type="journal article" date="2023" name="Nucleic Acids Res.">
        <title>The hologenome of Daphnia magna reveals possible DNA methylation and microbiome-mediated evolution of the host genome.</title>
        <authorList>
            <person name="Chaturvedi A."/>
            <person name="Li X."/>
            <person name="Dhandapani V."/>
            <person name="Marshall H."/>
            <person name="Kissane S."/>
            <person name="Cuenca-Cambronero M."/>
            <person name="Asole G."/>
            <person name="Calvet F."/>
            <person name="Ruiz-Romero M."/>
            <person name="Marangio P."/>
            <person name="Guigo R."/>
            <person name="Rago D."/>
            <person name="Mirbahai L."/>
            <person name="Eastwood N."/>
            <person name="Colbourne J.K."/>
            <person name="Zhou J."/>
            <person name="Mallon E."/>
            <person name="Orsini L."/>
        </authorList>
    </citation>
    <scope>NUCLEOTIDE SEQUENCE [LARGE SCALE GENOMIC DNA]</scope>
    <source>
        <strain evidence="1">LRV0_1</strain>
    </source>
</reference>
<name>A0ABQ9YRA5_9CRUS</name>
<organism evidence="1 2">
    <name type="scientific">Daphnia magna</name>
    <dbReference type="NCBI Taxonomy" id="35525"/>
    <lineage>
        <taxon>Eukaryota</taxon>
        <taxon>Metazoa</taxon>
        <taxon>Ecdysozoa</taxon>
        <taxon>Arthropoda</taxon>
        <taxon>Crustacea</taxon>
        <taxon>Branchiopoda</taxon>
        <taxon>Diplostraca</taxon>
        <taxon>Cladocera</taxon>
        <taxon>Anomopoda</taxon>
        <taxon>Daphniidae</taxon>
        <taxon>Daphnia</taxon>
    </lineage>
</organism>
<sequence>MENDQSSCDEGNVRRLNEAGIENSLITLSNENNQKQNVRGGCPAYKTSMGFRRFATTQFLPKTNGGVFLYFAGWAPPAKKVRTTTAVYDRRPPALHVRTLSPCGTKSPNGSHQDVSQTSFVFKRKVINEVPTISLH</sequence>
<gene>
    <name evidence="1" type="ORF">OUZ56_004930</name>
</gene>
<dbReference type="EMBL" id="JAOYFB010000001">
    <property type="protein sequence ID" value="KAK4003148.1"/>
    <property type="molecule type" value="Genomic_DNA"/>
</dbReference>
<comment type="caution">
    <text evidence="1">The sequence shown here is derived from an EMBL/GenBank/DDBJ whole genome shotgun (WGS) entry which is preliminary data.</text>
</comment>
<dbReference type="Proteomes" id="UP001234178">
    <property type="component" value="Unassembled WGS sequence"/>
</dbReference>
<evidence type="ECO:0000313" key="1">
    <source>
        <dbReference type="EMBL" id="KAK4003148.1"/>
    </source>
</evidence>
<accession>A0ABQ9YRA5</accession>
<keyword evidence="2" id="KW-1185">Reference proteome</keyword>
<protein>
    <submittedName>
        <fullName evidence="1">Uncharacterized protein</fullName>
    </submittedName>
</protein>